<dbReference type="Pfam" id="PF00702">
    <property type="entry name" value="Hydrolase"/>
    <property type="match status" value="1"/>
</dbReference>
<dbReference type="EMBL" id="HBFN01036899">
    <property type="protein sequence ID" value="CAD8807754.1"/>
    <property type="molecule type" value="Transcribed_RNA"/>
</dbReference>
<gene>
    <name evidence="3" type="ORF">HTEP1355_LOCUS21434</name>
</gene>
<protein>
    <submittedName>
        <fullName evidence="3">Uncharacterized protein</fullName>
    </submittedName>
</protein>
<feature type="signal peptide" evidence="2">
    <location>
        <begin position="1"/>
        <end position="19"/>
    </location>
</feature>
<dbReference type="PANTHER" id="PTHR43611">
    <property type="entry name" value="ALPHA-D-GLUCOSE 1-PHOSPHATE PHOSPHATASE"/>
    <property type="match status" value="1"/>
</dbReference>
<dbReference type="InterPro" id="IPR006439">
    <property type="entry name" value="HAD-SF_hydro_IA"/>
</dbReference>
<evidence type="ECO:0000256" key="1">
    <source>
        <dbReference type="SAM" id="MobiDB-lite"/>
    </source>
</evidence>
<feature type="chain" id="PRO_5031002415" evidence="2">
    <location>
        <begin position="20"/>
        <end position="274"/>
    </location>
</feature>
<dbReference type="SFLD" id="SFLDS00003">
    <property type="entry name" value="Haloacid_Dehalogenase"/>
    <property type="match status" value="1"/>
</dbReference>
<accession>A0A7S0W8D5</accession>
<organism evidence="3">
    <name type="scientific">Hemiselmis tepida</name>
    <dbReference type="NCBI Taxonomy" id="464990"/>
    <lineage>
        <taxon>Eukaryota</taxon>
        <taxon>Cryptophyceae</taxon>
        <taxon>Cryptomonadales</taxon>
        <taxon>Hemiselmidaceae</taxon>
        <taxon>Hemiselmis</taxon>
    </lineage>
</organism>
<name>A0A7S0W8D5_9CRYP</name>
<evidence type="ECO:0000313" key="3">
    <source>
        <dbReference type="EMBL" id="CAD8807754.1"/>
    </source>
</evidence>
<feature type="region of interest" description="Disordered" evidence="1">
    <location>
        <begin position="45"/>
        <end position="69"/>
    </location>
</feature>
<dbReference type="CDD" id="cd02603">
    <property type="entry name" value="HAD_sEH-N_like"/>
    <property type="match status" value="1"/>
</dbReference>
<dbReference type="InterPro" id="IPR036412">
    <property type="entry name" value="HAD-like_sf"/>
</dbReference>
<sequence length="274" mass="30537">MQELGRCALLFALVSLSETLVAPAPGMAGAGSGGMELSNNSPGLAGFRSGRRHNRPRVGSWGPECTASGAREARSSKPIIVWDVMSTLVYDPFFVDVPKFLGMDSVNELYKIKDGSAWLAFERGECSEDELLRDFFLDRREWDGKGMVEMLNEEYRWLPGMEDIVRCLAAQGYEQHVLSNYPVWWTNIEEKLRISRYVKWSFISCQEGVRKPDSRIYDVVQERLGVPPSSLILVDDSASNVNAALGNGWRGFVFEGAERLTADLEACGVRVDPA</sequence>
<reference evidence="3" key="1">
    <citation type="submission" date="2021-01" db="EMBL/GenBank/DDBJ databases">
        <authorList>
            <person name="Corre E."/>
            <person name="Pelletier E."/>
            <person name="Niang G."/>
            <person name="Scheremetjew M."/>
            <person name="Finn R."/>
            <person name="Kale V."/>
            <person name="Holt S."/>
            <person name="Cochrane G."/>
            <person name="Meng A."/>
            <person name="Brown T."/>
            <person name="Cohen L."/>
        </authorList>
    </citation>
    <scope>NUCLEOTIDE SEQUENCE</scope>
    <source>
        <strain evidence="3">CCMP443</strain>
    </source>
</reference>
<dbReference type="SUPFAM" id="SSF56784">
    <property type="entry name" value="HAD-like"/>
    <property type="match status" value="1"/>
</dbReference>
<dbReference type="InterPro" id="IPR023214">
    <property type="entry name" value="HAD_sf"/>
</dbReference>
<keyword evidence="2" id="KW-0732">Signal</keyword>
<dbReference type="Gene3D" id="3.40.50.1000">
    <property type="entry name" value="HAD superfamily/HAD-like"/>
    <property type="match status" value="1"/>
</dbReference>
<evidence type="ECO:0000256" key="2">
    <source>
        <dbReference type="SAM" id="SignalP"/>
    </source>
</evidence>
<dbReference type="NCBIfam" id="TIGR01509">
    <property type="entry name" value="HAD-SF-IA-v3"/>
    <property type="match status" value="1"/>
</dbReference>
<dbReference type="PANTHER" id="PTHR43611:SF3">
    <property type="entry name" value="FLAVIN MONONUCLEOTIDE HYDROLASE 1, CHLOROPLATIC"/>
    <property type="match status" value="1"/>
</dbReference>
<dbReference type="SFLD" id="SFLDG01129">
    <property type="entry name" value="C1.5:_HAD__Beta-PGM__Phosphata"/>
    <property type="match status" value="1"/>
</dbReference>
<proteinExistence type="predicted"/>
<dbReference type="AlphaFoldDB" id="A0A7S0W8D5"/>